<dbReference type="EMBL" id="JAAGOA010000018">
    <property type="protein sequence ID" value="NEE02937.1"/>
    <property type="molecule type" value="Genomic_DNA"/>
</dbReference>
<evidence type="ECO:0000256" key="1">
    <source>
        <dbReference type="ARBA" id="ARBA00022801"/>
    </source>
</evidence>
<dbReference type="Pfam" id="PF00561">
    <property type="entry name" value="Abhydrolase_1"/>
    <property type="match status" value="1"/>
</dbReference>
<dbReference type="InterPro" id="IPR026968">
    <property type="entry name" value="PcaD/CatD"/>
</dbReference>
<gene>
    <name evidence="3" type="primary">pcaD</name>
    <name evidence="3" type="ORF">G1H10_22490</name>
</gene>
<dbReference type="PANTHER" id="PTHR43798:SF31">
    <property type="entry name" value="AB HYDROLASE SUPERFAMILY PROTEIN YCLE"/>
    <property type="match status" value="1"/>
</dbReference>
<dbReference type="Gene3D" id="3.40.50.1820">
    <property type="entry name" value="alpha/beta hydrolase"/>
    <property type="match status" value="1"/>
</dbReference>
<dbReference type="GO" id="GO:0047570">
    <property type="term" value="F:3-oxoadipate enol-lactonase activity"/>
    <property type="evidence" value="ECO:0007669"/>
    <property type="project" value="UniProtKB-EC"/>
</dbReference>
<dbReference type="EC" id="3.1.1.24" evidence="3"/>
<reference evidence="3 4" key="1">
    <citation type="submission" date="2020-02" db="EMBL/GenBank/DDBJ databases">
        <authorList>
            <person name="Li X.-J."/>
            <person name="Han X.-M."/>
        </authorList>
    </citation>
    <scope>NUCLEOTIDE SEQUENCE [LARGE SCALE GENOMIC DNA]</scope>
    <source>
        <strain evidence="3 4">CCTCC AB 2017055</strain>
    </source>
</reference>
<dbReference type="NCBIfam" id="TIGR02427">
    <property type="entry name" value="protocat_pcaD"/>
    <property type="match status" value="1"/>
</dbReference>
<dbReference type="PRINTS" id="PR00111">
    <property type="entry name" value="ABHYDROLASE"/>
</dbReference>
<protein>
    <submittedName>
        <fullName evidence="3">3-oxoadipate enol-lactonase</fullName>
        <ecNumber evidence="3">3.1.1.24</ecNumber>
    </submittedName>
</protein>
<accession>A0A6L9SCY4</accession>
<organism evidence="3 4">
    <name type="scientific">Phytoactinopolyspora halotolerans</name>
    <dbReference type="NCBI Taxonomy" id="1981512"/>
    <lineage>
        <taxon>Bacteria</taxon>
        <taxon>Bacillati</taxon>
        <taxon>Actinomycetota</taxon>
        <taxon>Actinomycetes</taxon>
        <taxon>Jiangellales</taxon>
        <taxon>Jiangellaceae</taxon>
        <taxon>Phytoactinopolyspora</taxon>
    </lineage>
</organism>
<dbReference type="GO" id="GO:0016020">
    <property type="term" value="C:membrane"/>
    <property type="evidence" value="ECO:0007669"/>
    <property type="project" value="TreeGrafter"/>
</dbReference>
<dbReference type="SUPFAM" id="SSF53474">
    <property type="entry name" value="alpha/beta-Hydrolases"/>
    <property type="match status" value="1"/>
</dbReference>
<dbReference type="Proteomes" id="UP000475214">
    <property type="component" value="Unassembled WGS sequence"/>
</dbReference>
<name>A0A6L9SCY4_9ACTN</name>
<dbReference type="InterPro" id="IPR050266">
    <property type="entry name" value="AB_hydrolase_sf"/>
</dbReference>
<evidence type="ECO:0000313" key="3">
    <source>
        <dbReference type="EMBL" id="NEE02937.1"/>
    </source>
</evidence>
<dbReference type="InterPro" id="IPR029058">
    <property type="entry name" value="AB_hydrolase_fold"/>
</dbReference>
<dbReference type="GO" id="GO:0042952">
    <property type="term" value="P:beta-ketoadipate pathway"/>
    <property type="evidence" value="ECO:0007669"/>
    <property type="project" value="InterPro"/>
</dbReference>
<evidence type="ECO:0000313" key="4">
    <source>
        <dbReference type="Proteomes" id="UP000475214"/>
    </source>
</evidence>
<feature type="domain" description="AB hydrolase-1" evidence="2">
    <location>
        <begin position="26"/>
        <end position="253"/>
    </location>
</feature>
<dbReference type="AlphaFoldDB" id="A0A6L9SCY4"/>
<comment type="caution">
    <text evidence="3">The sequence shown here is derived from an EMBL/GenBank/DDBJ whole genome shotgun (WGS) entry which is preliminary data.</text>
</comment>
<evidence type="ECO:0000259" key="2">
    <source>
        <dbReference type="Pfam" id="PF00561"/>
    </source>
</evidence>
<dbReference type="PANTHER" id="PTHR43798">
    <property type="entry name" value="MONOACYLGLYCEROL LIPASE"/>
    <property type="match status" value="1"/>
</dbReference>
<proteinExistence type="predicted"/>
<dbReference type="InterPro" id="IPR000073">
    <property type="entry name" value="AB_hydrolase_1"/>
</dbReference>
<sequence>MVDDHGVGRRERHRLGYDIHGPADAPVVVLGSSLGTTRAMWDPQLDALSASFRVIRYDHLGHGASEVPPGPYSIEGLAADLIGLLDELGVRRAHLGGLSLGGMVALQAAAAFPERVDRLAVICSSAHLPPADGWRERAATVRDGGMAAVADRVVARWFTSAFAETAAAKALYDDLLRTPAEGYAGCCEAIAAMDLRPVLSQVRSPTLVVAGEQDPATPIEHARTVADGVAQGGAPVRVETVRPAAHLGSVERPEEVSGLLLDHLRTSAGESA</sequence>
<keyword evidence="4" id="KW-1185">Reference proteome</keyword>
<dbReference type="RefSeq" id="WP_163741960.1">
    <property type="nucleotide sequence ID" value="NZ_JAAGOA010000018.1"/>
</dbReference>
<keyword evidence="1 3" id="KW-0378">Hydrolase</keyword>